<dbReference type="InterPro" id="IPR007357">
    <property type="entry name" value="PhrB-like"/>
</dbReference>
<evidence type="ECO:0000313" key="2">
    <source>
        <dbReference type="Proteomes" id="UP000785783"/>
    </source>
</evidence>
<gene>
    <name evidence="1" type="ORF">ISQ19_02010</name>
</gene>
<organism evidence="1 2">
    <name type="scientific">PS1 clade bacterium</name>
    <dbReference type="NCBI Taxonomy" id="2175152"/>
    <lineage>
        <taxon>Bacteria</taxon>
        <taxon>Pseudomonadati</taxon>
        <taxon>Pseudomonadota</taxon>
        <taxon>Alphaproteobacteria</taxon>
        <taxon>PS1 clade</taxon>
    </lineage>
</organism>
<dbReference type="Gene3D" id="1.10.10.1710">
    <property type="entry name" value="Deoxyribodipyrimidine photolyase-related"/>
    <property type="match status" value="1"/>
</dbReference>
<dbReference type="Gene3D" id="1.10.579.10">
    <property type="entry name" value="DNA Cyclobutane Dipyrimidine Photolyase, subunit A, domain 3"/>
    <property type="match status" value="1"/>
</dbReference>
<comment type="caution">
    <text evidence="1">The sequence shown here is derived from an EMBL/GenBank/DDBJ whole genome shotgun (WGS) entry which is preliminary data.</text>
</comment>
<dbReference type="Pfam" id="PF04244">
    <property type="entry name" value="DPRP"/>
    <property type="match status" value="1"/>
</dbReference>
<dbReference type="PANTHER" id="PTHR38657">
    <property type="entry name" value="SLR1343 PROTEIN"/>
    <property type="match status" value="1"/>
</dbReference>
<sequence length="506" mass="57184">MTDKPLILVLGDQLSPHLSSLAAAPEAPILMAELAEEASYVRHHRQKIALIFSAMRHFAETLKDQGRAVTYLKYGETGGVDSFADALRLLIKRDGITRLLVTEPGEWRLMQEMQNWAESLAIAVEIVPDTRFLATHAEFETWAEGKKQLRMEFFYREMRRKTGLLMDGDEPLGGQWNYDADNRKKLPKDHAPPPRLHFAPDAVTEDVLALVARHFGNHVGRLDNFAWPVTAAQAEQQFAHWLDFCLPHFGDYQDAMKTGEAFVYHGLVGASINIGLLDPLKVCQAVEARYHSGQAPLNAVEGFIRQILGWREFIRSLYWLKMPDYADSNFFDHDRALPDFYYSGETDMACMREAIGATVTHAYAHHIQRLMVTGNFALLAGIAPAAVNRWYLEVYADAFEWVQLPNTHGMALFADGGLVGSKPYAASGAYINRMSDHCSSCTYNVKQAHGDTACPFNYLYWDFMIRHRDKLGGNPRMGMVYRNLDKMDDAKRDGVIASAKEFLQKL</sequence>
<dbReference type="AlphaFoldDB" id="A0A937HMI0"/>
<proteinExistence type="predicted"/>
<accession>A0A937HMI0</accession>
<evidence type="ECO:0000313" key="1">
    <source>
        <dbReference type="EMBL" id="MBL6761451.1"/>
    </source>
</evidence>
<name>A0A937HMI0_9PROT</name>
<dbReference type="Gene3D" id="1.25.40.80">
    <property type="match status" value="1"/>
</dbReference>
<dbReference type="PANTHER" id="PTHR38657:SF1">
    <property type="entry name" value="SLR1343 PROTEIN"/>
    <property type="match status" value="1"/>
</dbReference>
<dbReference type="InterPro" id="IPR036134">
    <property type="entry name" value="Crypto/Photolyase_FAD-like_sf"/>
</dbReference>
<dbReference type="Proteomes" id="UP000785783">
    <property type="component" value="Unassembled WGS sequence"/>
</dbReference>
<dbReference type="InterPro" id="IPR014729">
    <property type="entry name" value="Rossmann-like_a/b/a_fold"/>
</dbReference>
<dbReference type="Gene3D" id="3.40.50.620">
    <property type="entry name" value="HUPs"/>
    <property type="match status" value="1"/>
</dbReference>
<dbReference type="InterPro" id="IPR052551">
    <property type="entry name" value="UV-DNA_repair_photolyase"/>
</dbReference>
<dbReference type="EMBL" id="JADHOK010000013">
    <property type="protein sequence ID" value="MBL6761451.1"/>
    <property type="molecule type" value="Genomic_DNA"/>
</dbReference>
<protein>
    <submittedName>
        <fullName evidence="1">Cryptochrome/photolyase family protein</fullName>
    </submittedName>
</protein>
<dbReference type="SUPFAM" id="SSF48173">
    <property type="entry name" value="Cryptochrome/photolyase FAD-binding domain"/>
    <property type="match status" value="1"/>
</dbReference>
<reference evidence="1" key="1">
    <citation type="submission" date="2020-10" db="EMBL/GenBank/DDBJ databases">
        <title>Microbiome of the Black Sea water column analyzed by genome centric metagenomics.</title>
        <authorList>
            <person name="Cabello-Yeves P.J."/>
            <person name="Callieri C."/>
            <person name="Picazo A."/>
            <person name="Mehrshad M."/>
            <person name="Haro-Moreno J.M."/>
            <person name="Roda-Garcia J."/>
            <person name="Dzembekova N."/>
            <person name="Slabakova V."/>
            <person name="Slabakova N."/>
            <person name="Moncheva S."/>
            <person name="Rodriguez-Valera F."/>
        </authorList>
    </citation>
    <scope>NUCLEOTIDE SEQUENCE</scope>
    <source>
        <strain evidence="1">BS307-5m-G5</strain>
    </source>
</reference>